<dbReference type="Gene3D" id="3.20.20.60">
    <property type="entry name" value="Phosphoenolpyruvate-binding domains"/>
    <property type="match status" value="1"/>
</dbReference>
<dbReference type="InterPro" id="IPR050251">
    <property type="entry name" value="HpcH-HpaI_aldolase"/>
</dbReference>
<evidence type="ECO:0000259" key="4">
    <source>
        <dbReference type="Pfam" id="PF03328"/>
    </source>
</evidence>
<gene>
    <name evidence="5" type="ORF">ABFZ84_09485</name>
</gene>
<keyword evidence="6" id="KW-1185">Reference proteome</keyword>
<protein>
    <submittedName>
        <fullName evidence="5">Aldolase/citrate lyase family protein</fullName>
    </submittedName>
</protein>
<comment type="similarity">
    <text evidence="1">Belongs to the HpcH/HpaI aldolase family.</text>
</comment>
<dbReference type="GO" id="GO:0016829">
    <property type="term" value="F:lyase activity"/>
    <property type="evidence" value="ECO:0007669"/>
    <property type="project" value="UniProtKB-KW"/>
</dbReference>
<evidence type="ECO:0000256" key="1">
    <source>
        <dbReference type="ARBA" id="ARBA00005568"/>
    </source>
</evidence>
<keyword evidence="2" id="KW-0479">Metal-binding</keyword>
<evidence type="ECO:0000313" key="5">
    <source>
        <dbReference type="EMBL" id="MEX6633776.1"/>
    </source>
</evidence>
<dbReference type="RefSeq" id="WP_369313773.1">
    <property type="nucleotide sequence ID" value="NZ_JBEHZE010000001.1"/>
</dbReference>
<organism evidence="5 6">
    <name type="scientific">Hyphococcus lacteus</name>
    <dbReference type="NCBI Taxonomy" id="3143536"/>
    <lineage>
        <taxon>Bacteria</taxon>
        <taxon>Pseudomonadati</taxon>
        <taxon>Pseudomonadota</taxon>
        <taxon>Alphaproteobacteria</taxon>
        <taxon>Parvularculales</taxon>
        <taxon>Parvularculaceae</taxon>
        <taxon>Hyphococcus</taxon>
    </lineage>
</organism>
<comment type="caution">
    <text evidence="5">The sequence shown here is derived from an EMBL/GenBank/DDBJ whole genome shotgun (WGS) entry which is preliminary data.</text>
</comment>
<reference evidence="5 6" key="1">
    <citation type="submission" date="2024-05" db="EMBL/GenBank/DDBJ databases">
        <title>Three bacterial strains, DH-69, EH-24, and ECK-19 isolated from coastal sediments.</title>
        <authorList>
            <person name="Ye Y.-Q."/>
            <person name="Du Z.-J."/>
        </authorList>
    </citation>
    <scope>NUCLEOTIDE SEQUENCE [LARGE SCALE GENOMIC DNA]</scope>
    <source>
        <strain evidence="5 6">ECK-19</strain>
    </source>
</reference>
<dbReference type="InterPro" id="IPR005000">
    <property type="entry name" value="Aldolase/citrate-lyase_domain"/>
</dbReference>
<proteinExistence type="inferred from homology"/>
<dbReference type="PANTHER" id="PTHR30502:SF0">
    <property type="entry name" value="PHOSPHOENOLPYRUVATE CARBOXYLASE FAMILY PROTEIN"/>
    <property type="match status" value="1"/>
</dbReference>
<evidence type="ECO:0000313" key="6">
    <source>
        <dbReference type="Proteomes" id="UP001560685"/>
    </source>
</evidence>
<dbReference type="EMBL" id="JBEHZE010000001">
    <property type="protein sequence ID" value="MEX6633776.1"/>
    <property type="molecule type" value="Genomic_DNA"/>
</dbReference>
<evidence type="ECO:0000256" key="3">
    <source>
        <dbReference type="ARBA" id="ARBA00023239"/>
    </source>
</evidence>
<dbReference type="InterPro" id="IPR040442">
    <property type="entry name" value="Pyrv_kinase-like_dom_sf"/>
</dbReference>
<dbReference type="Proteomes" id="UP001560685">
    <property type="component" value="Unassembled WGS sequence"/>
</dbReference>
<keyword evidence="3 5" id="KW-0456">Lyase</keyword>
<dbReference type="InterPro" id="IPR015813">
    <property type="entry name" value="Pyrv/PenolPyrv_kinase-like_dom"/>
</dbReference>
<dbReference type="Pfam" id="PF03328">
    <property type="entry name" value="HpcH_HpaI"/>
    <property type="match status" value="1"/>
</dbReference>
<dbReference type="PANTHER" id="PTHR30502">
    <property type="entry name" value="2-KETO-3-DEOXY-L-RHAMNONATE ALDOLASE"/>
    <property type="match status" value="1"/>
</dbReference>
<accession>A0ABV3Z4Q2</accession>
<sequence length="260" mass="27492">MSDYLDVTKSLRHKIEAGDPVIGTFVKTPSPHIIEILGGTGLDFIVLDAEHAPFDVSSLDQCILAARSVNLPALVRIPNKTPDSILRVLDLGASGIIVPHIQSADDANNIVSASRYDGAGRGFSASQRAAGYGTQNAWSYTARSDESTIIIGQIEDTKGVENAASIAASDGLSGILIGPADLANSLNEKQFGGPKVTKAIDQICDSFRDSKTALGIFVSDPENIADQLNKGISFFTVSTDQALLRKAVTETSATFRKISD</sequence>
<name>A0ABV3Z4Q2_9PROT</name>
<dbReference type="SUPFAM" id="SSF51621">
    <property type="entry name" value="Phosphoenolpyruvate/pyruvate domain"/>
    <property type="match status" value="1"/>
</dbReference>
<evidence type="ECO:0000256" key="2">
    <source>
        <dbReference type="ARBA" id="ARBA00022723"/>
    </source>
</evidence>
<feature type="domain" description="HpcH/HpaI aldolase/citrate lyase" evidence="4">
    <location>
        <begin position="22"/>
        <end position="246"/>
    </location>
</feature>